<dbReference type="GO" id="GO:0004674">
    <property type="term" value="F:protein serine/threonine kinase activity"/>
    <property type="evidence" value="ECO:0007669"/>
    <property type="project" value="UniProtKB-KW"/>
</dbReference>
<dbReference type="Pfam" id="PF00069">
    <property type="entry name" value="Pkinase"/>
    <property type="match status" value="1"/>
</dbReference>
<dbReference type="GO" id="GO:0005524">
    <property type="term" value="F:ATP binding"/>
    <property type="evidence" value="ECO:0007669"/>
    <property type="project" value="UniProtKB-UniRule"/>
</dbReference>
<dbReference type="GO" id="GO:0004713">
    <property type="term" value="F:protein tyrosine kinase activity"/>
    <property type="evidence" value="ECO:0007669"/>
    <property type="project" value="InterPro"/>
</dbReference>
<dbReference type="InterPro" id="IPR011009">
    <property type="entry name" value="Kinase-like_dom_sf"/>
</dbReference>
<sequence length="374" mass="43630">MANLVEFEAIRKQFILVKSLGSGGTGDTFLLKDETTEMLFAFKKYVPKDSNYIDEYYERFVDEIKILFSLSHPNVVRVYNYYLYPQKKSGYLQMEFIEGQSIDEFAPDPFGGKTWSEIFIETIAAFEYLELNQVLHRDIRPANIMIDKDENVKVIDFGFGKKLEGLSQDAKSVLLNWPVTQLPNETADESIYNHKTEIYFVGKLLDNVIDRSITDFKFEHIIEKMIQLDPNNRYDSFEDISIEISQGVLGEIDFTEEQKEIYVNFANALSWSILFFQENYFPIRDDNEVLGNLANLIRISSLERIIQDNAQLISCFVNNGYRYSNKMDIEVTVIVNFYRLMDSLNSYKRKIVLDNIDARLSNIKVEIKEDDLPF</sequence>
<dbReference type="EMBL" id="PREZ01000009">
    <property type="protein sequence ID" value="PPA68801.1"/>
    <property type="molecule type" value="Genomic_DNA"/>
</dbReference>
<dbReference type="InterPro" id="IPR008266">
    <property type="entry name" value="Tyr_kinase_AS"/>
</dbReference>
<keyword evidence="3 6" id="KW-0547">Nucleotide-binding</keyword>
<dbReference type="EMBL" id="PREZ01000009">
    <property type="protein sequence ID" value="PPA68724.1"/>
    <property type="molecule type" value="Genomic_DNA"/>
</dbReference>
<dbReference type="InterPro" id="IPR020635">
    <property type="entry name" value="Tyr_kinase_cat_dom"/>
</dbReference>
<dbReference type="RefSeq" id="WP_104059685.1">
    <property type="nucleotide sequence ID" value="NZ_PREZ01000009.1"/>
</dbReference>
<feature type="binding site" evidence="6">
    <location>
        <position position="43"/>
    </location>
    <ligand>
        <name>ATP</name>
        <dbReference type="ChEBI" id="CHEBI:30616"/>
    </ligand>
</feature>
<evidence type="ECO:0000313" key="8">
    <source>
        <dbReference type="EMBL" id="PPA68724.1"/>
    </source>
</evidence>
<dbReference type="EC" id="2.7.11.1" evidence="1"/>
<dbReference type="InterPro" id="IPR000719">
    <property type="entry name" value="Prot_kinase_dom"/>
</dbReference>
<name>A0A2S5G716_9BACL</name>
<evidence type="ECO:0000313" key="9">
    <source>
        <dbReference type="EMBL" id="PPA68801.1"/>
    </source>
</evidence>
<dbReference type="PROSITE" id="PS00107">
    <property type="entry name" value="PROTEIN_KINASE_ATP"/>
    <property type="match status" value="1"/>
</dbReference>
<dbReference type="CDD" id="cd00180">
    <property type="entry name" value="PKc"/>
    <property type="match status" value="1"/>
</dbReference>
<dbReference type="AlphaFoldDB" id="A0A2S5G716"/>
<dbReference type="Proteomes" id="UP000239047">
    <property type="component" value="Unassembled WGS sequence"/>
</dbReference>
<evidence type="ECO:0000256" key="2">
    <source>
        <dbReference type="ARBA" id="ARBA00022679"/>
    </source>
</evidence>
<keyword evidence="4 8" id="KW-0418">Kinase</keyword>
<keyword evidence="2" id="KW-0808">Transferase</keyword>
<keyword evidence="10" id="KW-1185">Reference proteome</keyword>
<gene>
    <name evidence="8" type="ORF">C4B60_19335</name>
    <name evidence="9" type="ORF">C4B60_19765</name>
</gene>
<evidence type="ECO:0000256" key="4">
    <source>
        <dbReference type="ARBA" id="ARBA00022777"/>
    </source>
</evidence>
<evidence type="ECO:0000256" key="3">
    <source>
        <dbReference type="ARBA" id="ARBA00022741"/>
    </source>
</evidence>
<evidence type="ECO:0000256" key="1">
    <source>
        <dbReference type="ARBA" id="ARBA00012513"/>
    </source>
</evidence>
<reference evidence="8 10" key="1">
    <citation type="submission" date="2018-02" db="EMBL/GenBank/DDBJ databases">
        <title>Jeotgalibacillus proteolyticum sp. nov. a protease producing bacterium isolated from ocean sediments of Laizhou Bay.</title>
        <authorList>
            <person name="Li Y."/>
        </authorList>
    </citation>
    <scope>NUCLEOTIDE SEQUENCE [LARGE SCALE GENOMIC DNA]</scope>
    <source>
        <strain evidence="8 10">22-7</strain>
    </source>
</reference>
<dbReference type="OrthoDB" id="9788659at2"/>
<evidence type="ECO:0000259" key="7">
    <source>
        <dbReference type="PROSITE" id="PS50011"/>
    </source>
</evidence>
<keyword evidence="8" id="KW-0723">Serine/threonine-protein kinase</keyword>
<evidence type="ECO:0000313" key="10">
    <source>
        <dbReference type="Proteomes" id="UP000239047"/>
    </source>
</evidence>
<evidence type="ECO:0000256" key="5">
    <source>
        <dbReference type="ARBA" id="ARBA00022840"/>
    </source>
</evidence>
<dbReference type="SMART" id="SM00219">
    <property type="entry name" value="TyrKc"/>
    <property type="match status" value="1"/>
</dbReference>
<dbReference type="PROSITE" id="PS50011">
    <property type="entry name" value="PROTEIN_KINASE_DOM"/>
    <property type="match status" value="1"/>
</dbReference>
<dbReference type="Gene3D" id="1.10.510.10">
    <property type="entry name" value="Transferase(Phosphotransferase) domain 1"/>
    <property type="match status" value="1"/>
</dbReference>
<accession>A0A2S5G716</accession>
<dbReference type="PANTHER" id="PTHR43289">
    <property type="entry name" value="MITOGEN-ACTIVATED PROTEIN KINASE KINASE KINASE 20-RELATED"/>
    <property type="match status" value="1"/>
</dbReference>
<dbReference type="PROSITE" id="PS00109">
    <property type="entry name" value="PROTEIN_KINASE_TYR"/>
    <property type="match status" value="1"/>
</dbReference>
<dbReference type="PANTHER" id="PTHR43289:SF6">
    <property type="entry name" value="SERINE_THREONINE-PROTEIN KINASE NEKL-3"/>
    <property type="match status" value="1"/>
</dbReference>
<dbReference type="InterPro" id="IPR017441">
    <property type="entry name" value="Protein_kinase_ATP_BS"/>
</dbReference>
<proteinExistence type="predicted"/>
<organism evidence="8 10">
    <name type="scientific">Jeotgalibacillus proteolyticus</name>
    <dbReference type="NCBI Taxonomy" id="2082395"/>
    <lineage>
        <taxon>Bacteria</taxon>
        <taxon>Bacillati</taxon>
        <taxon>Bacillota</taxon>
        <taxon>Bacilli</taxon>
        <taxon>Bacillales</taxon>
        <taxon>Caryophanaceae</taxon>
        <taxon>Jeotgalibacillus</taxon>
    </lineage>
</organism>
<keyword evidence="5 6" id="KW-0067">ATP-binding</keyword>
<comment type="caution">
    <text evidence="8">The sequence shown here is derived from an EMBL/GenBank/DDBJ whole genome shotgun (WGS) entry which is preliminary data.</text>
</comment>
<evidence type="ECO:0000256" key="6">
    <source>
        <dbReference type="PROSITE-ProRule" id="PRU10141"/>
    </source>
</evidence>
<feature type="domain" description="Protein kinase" evidence="7">
    <location>
        <begin position="14"/>
        <end position="374"/>
    </location>
</feature>
<protein>
    <recommendedName>
        <fullName evidence="1">non-specific serine/threonine protein kinase</fullName>
        <ecNumber evidence="1">2.7.11.1</ecNumber>
    </recommendedName>
</protein>
<dbReference type="SUPFAM" id="SSF56112">
    <property type="entry name" value="Protein kinase-like (PK-like)"/>
    <property type="match status" value="1"/>
</dbReference>